<gene>
    <name evidence="1" type="ORF">EVAR_48655_1</name>
</gene>
<protein>
    <submittedName>
        <fullName evidence="1">Uncharacterized protein</fullName>
    </submittedName>
</protein>
<dbReference type="Proteomes" id="UP000299102">
    <property type="component" value="Unassembled WGS sequence"/>
</dbReference>
<evidence type="ECO:0000313" key="1">
    <source>
        <dbReference type="EMBL" id="GBP59687.1"/>
    </source>
</evidence>
<comment type="caution">
    <text evidence="1">The sequence shown here is derived from an EMBL/GenBank/DDBJ whole genome shotgun (WGS) entry which is preliminary data.</text>
</comment>
<proteinExistence type="predicted"/>
<name>A0A4C1XBK0_EUMVA</name>
<dbReference type="EMBL" id="BGZK01000768">
    <property type="protein sequence ID" value="GBP59687.1"/>
    <property type="molecule type" value="Genomic_DNA"/>
</dbReference>
<keyword evidence="2" id="KW-1185">Reference proteome</keyword>
<accession>A0A4C1XBK0</accession>
<organism evidence="1 2">
    <name type="scientific">Eumeta variegata</name>
    <name type="common">Bagworm moth</name>
    <name type="synonym">Eumeta japonica</name>
    <dbReference type="NCBI Taxonomy" id="151549"/>
    <lineage>
        <taxon>Eukaryota</taxon>
        <taxon>Metazoa</taxon>
        <taxon>Ecdysozoa</taxon>
        <taxon>Arthropoda</taxon>
        <taxon>Hexapoda</taxon>
        <taxon>Insecta</taxon>
        <taxon>Pterygota</taxon>
        <taxon>Neoptera</taxon>
        <taxon>Endopterygota</taxon>
        <taxon>Lepidoptera</taxon>
        <taxon>Glossata</taxon>
        <taxon>Ditrysia</taxon>
        <taxon>Tineoidea</taxon>
        <taxon>Psychidae</taxon>
        <taxon>Oiketicinae</taxon>
        <taxon>Eumeta</taxon>
    </lineage>
</organism>
<reference evidence="1 2" key="1">
    <citation type="journal article" date="2019" name="Commun. Biol.">
        <title>The bagworm genome reveals a unique fibroin gene that provides high tensile strength.</title>
        <authorList>
            <person name="Kono N."/>
            <person name="Nakamura H."/>
            <person name="Ohtoshi R."/>
            <person name="Tomita M."/>
            <person name="Numata K."/>
            <person name="Arakawa K."/>
        </authorList>
    </citation>
    <scope>NUCLEOTIDE SEQUENCE [LARGE SCALE GENOMIC DNA]</scope>
</reference>
<dbReference type="AlphaFoldDB" id="A0A4C1XBK0"/>
<evidence type="ECO:0000313" key="2">
    <source>
        <dbReference type="Proteomes" id="UP000299102"/>
    </source>
</evidence>
<sequence>MSCLYADDQITLAPRARALQEMVVKTNYPLKKKGMKVRYVSKTKAIDNLNQIRAHASYLREHVKLTVTVVIVAIRTEILGTPDSHWASVKGLKFQFLGLKKKIYGKRKVFFINGIIKT</sequence>